<dbReference type="Proteomes" id="UP001300502">
    <property type="component" value="Unassembled WGS sequence"/>
</dbReference>
<keyword evidence="3" id="KW-1185">Reference proteome</keyword>
<feature type="signal peptide" evidence="1">
    <location>
        <begin position="1"/>
        <end position="19"/>
    </location>
</feature>
<accession>A0AAV9I994</accession>
<evidence type="ECO:0000256" key="1">
    <source>
        <dbReference type="SAM" id="SignalP"/>
    </source>
</evidence>
<protein>
    <submittedName>
        <fullName evidence="2">Uncharacterized protein</fullName>
    </submittedName>
</protein>
<keyword evidence="1" id="KW-0732">Signal</keyword>
<evidence type="ECO:0000313" key="3">
    <source>
        <dbReference type="Proteomes" id="UP001300502"/>
    </source>
</evidence>
<evidence type="ECO:0000313" key="2">
    <source>
        <dbReference type="EMBL" id="KAK4523962.1"/>
    </source>
</evidence>
<dbReference type="PROSITE" id="PS51257">
    <property type="entry name" value="PROKAR_LIPOPROTEIN"/>
    <property type="match status" value="1"/>
</dbReference>
<dbReference type="AlphaFoldDB" id="A0AAV9I994"/>
<comment type="caution">
    <text evidence="2">The sequence shown here is derived from an EMBL/GenBank/DDBJ whole genome shotgun (WGS) entry which is preliminary data.</text>
</comment>
<organism evidence="2 3">
    <name type="scientific">Galdieria yellowstonensis</name>
    <dbReference type="NCBI Taxonomy" id="3028027"/>
    <lineage>
        <taxon>Eukaryota</taxon>
        <taxon>Rhodophyta</taxon>
        <taxon>Bangiophyceae</taxon>
        <taxon>Galdieriales</taxon>
        <taxon>Galdieriaceae</taxon>
        <taxon>Galdieria</taxon>
    </lineage>
</organism>
<dbReference type="EMBL" id="JANCYU010000020">
    <property type="protein sequence ID" value="KAK4523962.1"/>
    <property type="molecule type" value="Genomic_DNA"/>
</dbReference>
<name>A0AAV9I994_9RHOD</name>
<feature type="chain" id="PRO_5043956419" evidence="1">
    <location>
        <begin position="20"/>
        <end position="520"/>
    </location>
</feature>
<gene>
    <name evidence="2" type="ORF">GAYE_SCF00G1860</name>
</gene>
<sequence length="520" mass="61219">MPLWPIKAVLFMNITFNLFINSFSSLCSVSSCPLVFLLDRHFNSVINVDAPGRLSFHGNPNLNDYVLSKRLFLFELMENYVERHFDCHKDYPVWIVSNRDSHQNITFVSKIFRPRKLDRKTRVIFQGILEFRYYPREMGIYAMNVDLKTRAGSLFLQIMTDKGTQSEYVEPRKRKVLWHQVYKESETQNVSICVRTKLSEKLKMQLTCQSKICIVLFNLHVRKCSKVSSKSATNFWKASQNEKIIVIRPFIWEQISTLEESISSWDDENGMPCLHSQSNVVDLAFYVSGFHHYQLEQKLLQKAKRSEAIKKCFGEIHFLYAHIPRIYDTHPDGTCFMFYSLFDSISDISLRYQAFFYMEPDVHVIRPFWVDKLVDIYYTELKNHSLWVVGSISHCPGTFAFQDWHINGNALYNLQDETFLWYLSLVRRYYRPKMHVKYAIGCSGGYGGYDHSIYNLPLDLYKDDVDCFGNSSGSFIQFAHSHIVETSFLMNFCQHPFCVENVKRMYPNCYLVHSKFLERC</sequence>
<proteinExistence type="predicted"/>
<reference evidence="2 3" key="1">
    <citation type="submission" date="2022-07" db="EMBL/GenBank/DDBJ databases">
        <title>Genome-wide signatures of adaptation to extreme environments.</title>
        <authorList>
            <person name="Cho C.H."/>
            <person name="Yoon H.S."/>
        </authorList>
    </citation>
    <scope>NUCLEOTIDE SEQUENCE [LARGE SCALE GENOMIC DNA]</scope>
    <source>
        <strain evidence="2 3">108.79 E11</strain>
    </source>
</reference>